<dbReference type="Gene3D" id="3.40.50.1820">
    <property type="entry name" value="alpha/beta hydrolase"/>
    <property type="match status" value="1"/>
</dbReference>
<dbReference type="EC" id="3.1.1.-" evidence="1"/>
<sequence length="256" mass="29784">MAFFQIEYRSDCLEMEREVNVIYPDGFSVADPDCQDIPVLYLLHGMSGNHNSWQKRSAIERLLKKTNLIVVMPSTDLAWYTNTRYGMKYFDALAMELPQVMQRFFPNMTKKREKTFIAGLSMGGYGAFKLAMATEQFSYAGSFSGALSFKGLDDRNLNSPYWSGIFGDAEAFEKGENNLQNLAEKTDRKTKFYAWCGVEDFLFEANNEAIKNFKQLGLDIEYRTGPGKHEFYYWEKQLEEFLRWLPIDYVEEERLS</sequence>
<dbReference type="SUPFAM" id="SSF53474">
    <property type="entry name" value="alpha/beta-Hydrolases"/>
    <property type="match status" value="1"/>
</dbReference>
<dbReference type="GO" id="GO:0016787">
    <property type="term" value="F:hydrolase activity"/>
    <property type="evidence" value="ECO:0007669"/>
    <property type="project" value="UniProtKB-KW"/>
</dbReference>
<dbReference type="InterPro" id="IPR000801">
    <property type="entry name" value="Esterase-like"/>
</dbReference>
<dbReference type="Pfam" id="PF00756">
    <property type="entry name" value="Esterase"/>
    <property type="match status" value="1"/>
</dbReference>
<organism evidence="1 2">
    <name type="scientific">Streptococcus porcorum</name>
    <dbReference type="NCBI Taxonomy" id="701526"/>
    <lineage>
        <taxon>Bacteria</taxon>
        <taxon>Bacillati</taxon>
        <taxon>Bacillota</taxon>
        <taxon>Bacilli</taxon>
        <taxon>Lactobacillales</taxon>
        <taxon>Streptococcaceae</taxon>
        <taxon>Streptococcus</taxon>
    </lineage>
</organism>
<proteinExistence type="predicted"/>
<keyword evidence="2" id="KW-1185">Reference proteome</keyword>
<evidence type="ECO:0000313" key="1">
    <source>
        <dbReference type="EMBL" id="MET3634704.1"/>
    </source>
</evidence>
<evidence type="ECO:0000313" key="2">
    <source>
        <dbReference type="Proteomes" id="UP001549037"/>
    </source>
</evidence>
<name>A0ABV2JG13_9STRE</name>
<dbReference type="Proteomes" id="UP001549037">
    <property type="component" value="Unassembled WGS sequence"/>
</dbReference>
<dbReference type="PANTHER" id="PTHR48098">
    <property type="entry name" value="ENTEROCHELIN ESTERASE-RELATED"/>
    <property type="match status" value="1"/>
</dbReference>
<protein>
    <submittedName>
        <fullName evidence="1">Tributyrin esterase</fullName>
        <ecNumber evidence="1">3.1.1.-</ecNumber>
    </submittedName>
</protein>
<dbReference type="EMBL" id="JBEPLN010000023">
    <property type="protein sequence ID" value="MET3634704.1"/>
    <property type="molecule type" value="Genomic_DNA"/>
</dbReference>
<comment type="caution">
    <text evidence="1">The sequence shown here is derived from an EMBL/GenBank/DDBJ whole genome shotgun (WGS) entry which is preliminary data.</text>
</comment>
<reference evidence="1 2" key="1">
    <citation type="submission" date="2024-06" db="EMBL/GenBank/DDBJ databases">
        <title>Genomic Encyclopedia of Type Strains, Phase IV (KMG-IV): sequencing the most valuable type-strain genomes for metagenomic binning, comparative biology and taxonomic classification.</title>
        <authorList>
            <person name="Goeker M."/>
        </authorList>
    </citation>
    <scope>NUCLEOTIDE SEQUENCE [LARGE SCALE GENOMIC DNA]</scope>
    <source>
        <strain evidence="1 2">DSM 28302</strain>
    </source>
</reference>
<gene>
    <name evidence="1" type="ORF">ABID28_001363</name>
</gene>
<keyword evidence="1" id="KW-0378">Hydrolase</keyword>
<dbReference type="RefSeq" id="WP_354369274.1">
    <property type="nucleotide sequence ID" value="NZ_JBEPLN010000023.1"/>
</dbReference>
<dbReference type="InterPro" id="IPR029058">
    <property type="entry name" value="AB_hydrolase_fold"/>
</dbReference>
<dbReference type="InterPro" id="IPR050583">
    <property type="entry name" value="Mycobacterial_A85_antigen"/>
</dbReference>
<accession>A0ABV2JG13</accession>
<dbReference type="PANTHER" id="PTHR48098:SF1">
    <property type="entry name" value="DIACYLGLYCEROL ACYLTRANSFERASE_MYCOLYLTRANSFERASE AG85A"/>
    <property type="match status" value="1"/>
</dbReference>